<gene>
    <name evidence="2" type="ORF">ENU09_00860</name>
    <name evidence="1" type="ORF">ENU14_05840</name>
</gene>
<organism evidence="1">
    <name type="scientific">Staphylothermus marinus</name>
    <dbReference type="NCBI Taxonomy" id="2280"/>
    <lineage>
        <taxon>Archaea</taxon>
        <taxon>Thermoproteota</taxon>
        <taxon>Thermoprotei</taxon>
        <taxon>Desulfurococcales</taxon>
        <taxon>Desulfurococcaceae</taxon>
        <taxon>Staphylothermus</taxon>
    </lineage>
</organism>
<protein>
    <submittedName>
        <fullName evidence="1">Uncharacterized protein</fullName>
    </submittedName>
</protein>
<comment type="caution">
    <text evidence="1">The sequence shown here is derived from an EMBL/GenBank/DDBJ whole genome shotgun (WGS) entry which is preliminary data.</text>
</comment>
<dbReference type="EMBL" id="DTBJ01000051">
    <property type="protein sequence ID" value="HGM59083.1"/>
    <property type="molecule type" value="Genomic_DNA"/>
</dbReference>
<reference evidence="1" key="1">
    <citation type="journal article" date="2020" name="mSystems">
        <title>Genome- and Community-Level Interaction Insights into Carbon Utilization and Element Cycling Functions of Hydrothermarchaeota in Hydrothermal Sediment.</title>
        <authorList>
            <person name="Zhou Z."/>
            <person name="Liu Y."/>
            <person name="Xu W."/>
            <person name="Pan J."/>
            <person name="Luo Z.H."/>
            <person name="Li M."/>
        </authorList>
    </citation>
    <scope>NUCLEOTIDE SEQUENCE [LARGE SCALE GENOMIC DNA]</scope>
    <source>
        <strain evidence="2">SpSt-638</strain>
        <strain evidence="1">SpSt-642</strain>
    </source>
</reference>
<name>A0A7C4H9U6_STAMA</name>
<sequence length="70" mass="8127">MVSDKSRANYNEIVKLMEEAIDLIDKIEMIISRIDRDKPVSSGVVYQIYENLVLLREKIVEARMKAIEIS</sequence>
<proteinExistence type="predicted"/>
<accession>A0A7C4H9U6</accession>
<dbReference type="EMBL" id="DTBE01000026">
    <property type="protein sequence ID" value="HGQ59268.1"/>
    <property type="molecule type" value="Genomic_DNA"/>
</dbReference>
<evidence type="ECO:0000313" key="1">
    <source>
        <dbReference type="EMBL" id="HGM59083.1"/>
    </source>
</evidence>
<evidence type="ECO:0000313" key="2">
    <source>
        <dbReference type="EMBL" id="HGQ59268.1"/>
    </source>
</evidence>
<dbReference type="AlphaFoldDB" id="A0A7C4H9U6"/>